<accession>A0AAF3FQ02</accession>
<dbReference type="GO" id="GO:0042254">
    <property type="term" value="P:ribosome biogenesis"/>
    <property type="evidence" value="ECO:0007669"/>
    <property type="project" value="UniProtKB-UniRule"/>
</dbReference>
<dbReference type="Pfam" id="PF01018">
    <property type="entry name" value="GTP1_OBG"/>
    <property type="match status" value="1"/>
</dbReference>
<evidence type="ECO:0000313" key="5">
    <source>
        <dbReference type="Proteomes" id="UP000887575"/>
    </source>
</evidence>
<proteinExistence type="predicted"/>
<dbReference type="PANTHER" id="PTHR11702:SF43">
    <property type="entry name" value="GTP-BINDING PROTEIN 10"/>
    <property type="match status" value="1"/>
</dbReference>
<reference evidence="6" key="1">
    <citation type="submission" date="2024-02" db="UniProtKB">
        <authorList>
            <consortium name="WormBaseParasite"/>
        </authorList>
    </citation>
    <scope>IDENTIFICATION</scope>
</reference>
<feature type="domain" description="OBG-type G" evidence="3">
    <location>
        <begin position="165"/>
        <end position="368"/>
    </location>
</feature>
<dbReference type="Gene3D" id="3.40.50.300">
    <property type="entry name" value="P-loop containing nucleotide triphosphate hydrolases"/>
    <property type="match status" value="1"/>
</dbReference>
<dbReference type="PANTHER" id="PTHR11702">
    <property type="entry name" value="DEVELOPMENTALLY REGULATED GTP-BINDING PROTEIN-RELATED"/>
    <property type="match status" value="1"/>
</dbReference>
<dbReference type="Pfam" id="PF01926">
    <property type="entry name" value="MMR_HSR1"/>
    <property type="match status" value="1"/>
</dbReference>
<sequence>MRYTNHLRNSIKHIQKIISQDQNVVNVDRYRVSIKAGNGGTGLARYNGVGGSGGNVYFVTRPDMAFTAFPTAKAFKNGKMVAKAENGLPSIQTRLNGEKGNDLVLPIPLGVEIVEEERNLLLARPHRVHQRILIARGGEGGHSGNGFIPQKGEQVAVTVHLKLRPNIGLVGFPNAGKSTLLQAFLPRKSVKIAPYPFTTLKPQIGFWSPNKVIPEEEEPFTLTLADLPGLIEGASQNRGKGYQFLKHLEYCGILLLVIDVNGFQLKNSLEEPFRNALETIALLNIELESYDKRITRKPAVVFVNKLDIAKDIEGAHRLRDTLRETNWWKDLPKDLQPKLPLTFDGVVLASAKNGDIDELKNLLTRIHKNSLIRDIPEDLLSKPTKYLV</sequence>
<feature type="domain" description="Obg" evidence="4">
    <location>
        <begin position="24"/>
        <end position="164"/>
    </location>
</feature>
<dbReference type="InterPro" id="IPR006169">
    <property type="entry name" value="GTP1_OBG_dom"/>
</dbReference>
<dbReference type="SUPFAM" id="SSF82051">
    <property type="entry name" value="Obg GTP-binding protein N-terminal domain"/>
    <property type="match status" value="1"/>
</dbReference>
<evidence type="ECO:0000256" key="2">
    <source>
        <dbReference type="ARBA" id="ARBA00023134"/>
    </source>
</evidence>
<dbReference type="Proteomes" id="UP000887575">
    <property type="component" value="Unassembled WGS sequence"/>
</dbReference>
<dbReference type="PRINTS" id="PR00326">
    <property type="entry name" value="GTP1OBG"/>
</dbReference>
<dbReference type="PROSITE" id="PS51710">
    <property type="entry name" value="G_OBG"/>
    <property type="match status" value="1"/>
</dbReference>
<evidence type="ECO:0000313" key="6">
    <source>
        <dbReference type="WBParaSite" id="MBELARI_LOCUS8839"/>
    </source>
</evidence>
<keyword evidence="5" id="KW-1185">Reference proteome</keyword>
<dbReference type="Gene3D" id="2.70.210.12">
    <property type="entry name" value="GTP1/OBG domain"/>
    <property type="match status" value="1"/>
</dbReference>
<keyword evidence="2" id="KW-0342">GTP-binding</keyword>
<evidence type="ECO:0008006" key="7">
    <source>
        <dbReference type="Google" id="ProtNLM"/>
    </source>
</evidence>
<dbReference type="PROSITE" id="PS51883">
    <property type="entry name" value="OBG"/>
    <property type="match status" value="1"/>
</dbReference>
<dbReference type="InterPro" id="IPR027417">
    <property type="entry name" value="P-loop_NTPase"/>
</dbReference>
<keyword evidence="1" id="KW-0547">Nucleotide-binding</keyword>
<protein>
    <recommendedName>
        <fullName evidence="7">GTP-binding protein 10</fullName>
    </recommendedName>
</protein>
<dbReference type="CDD" id="cd01898">
    <property type="entry name" value="Obg"/>
    <property type="match status" value="1"/>
</dbReference>
<dbReference type="WBParaSite" id="MBELARI_LOCUS8839">
    <property type="protein sequence ID" value="MBELARI_LOCUS8839"/>
    <property type="gene ID" value="MBELARI_LOCUS8839"/>
</dbReference>
<evidence type="ECO:0000256" key="1">
    <source>
        <dbReference type="ARBA" id="ARBA00022741"/>
    </source>
</evidence>
<dbReference type="GO" id="GO:0005525">
    <property type="term" value="F:GTP binding"/>
    <property type="evidence" value="ECO:0007669"/>
    <property type="project" value="UniProtKB-KW"/>
</dbReference>
<dbReference type="SUPFAM" id="SSF52540">
    <property type="entry name" value="P-loop containing nucleoside triphosphate hydrolases"/>
    <property type="match status" value="1"/>
</dbReference>
<evidence type="ECO:0000259" key="4">
    <source>
        <dbReference type="PROSITE" id="PS51883"/>
    </source>
</evidence>
<dbReference type="GO" id="GO:0003924">
    <property type="term" value="F:GTPase activity"/>
    <property type="evidence" value="ECO:0007669"/>
    <property type="project" value="InterPro"/>
</dbReference>
<dbReference type="GO" id="GO:0005739">
    <property type="term" value="C:mitochondrion"/>
    <property type="evidence" value="ECO:0007669"/>
    <property type="project" value="TreeGrafter"/>
</dbReference>
<dbReference type="InterPro" id="IPR045086">
    <property type="entry name" value="OBG_GTPase"/>
</dbReference>
<dbReference type="InterPro" id="IPR036726">
    <property type="entry name" value="GTP1_OBG_dom_sf"/>
</dbReference>
<organism evidence="5 6">
    <name type="scientific">Mesorhabditis belari</name>
    <dbReference type="NCBI Taxonomy" id="2138241"/>
    <lineage>
        <taxon>Eukaryota</taxon>
        <taxon>Metazoa</taxon>
        <taxon>Ecdysozoa</taxon>
        <taxon>Nematoda</taxon>
        <taxon>Chromadorea</taxon>
        <taxon>Rhabditida</taxon>
        <taxon>Rhabditina</taxon>
        <taxon>Rhabditomorpha</taxon>
        <taxon>Rhabditoidea</taxon>
        <taxon>Rhabditidae</taxon>
        <taxon>Mesorhabditinae</taxon>
        <taxon>Mesorhabditis</taxon>
    </lineage>
</organism>
<dbReference type="InterPro" id="IPR006073">
    <property type="entry name" value="GTP-bd"/>
</dbReference>
<name>A0AAF3FQ02_9BILA</name>
<evidence type="ECO:0000259" key="3">
    <source>
        <dbReference type="PROSITE" id="PS51710"/>
    </source>
</evidence>
<dbReference type="AlphaFoldDB" id="A0AAF3FQ02"/>
<dbReference type="InterPro" id="IPR031167">
    <property type="entry name" value="G_OBG"/>
</dbReference>